<feature type="region of interest" description="Disordered" evidence="1">
    <location>
        <begin position="14"/>
        <end position="68"/>
    </location>
</feature>
<proteinExistence type="predicted"/>
<dbReference type="Proteomes" id="UP000006753">
    <property type="component" value="Unassembled WGS sequence"/>
</dbReference>
<feature type="compositionally biased region" description="Acidic residues" evidence="1">
    <location>
        <begin position="228"/>
        <end position="242"/>
    </location>
</feature>
<dbReference type="GO" id="GO:0005680">
    <property type="term" value="C:anaphase-promoting complex"/>
    <property type="evidence" value="ECO:0007669"/>
    <property type="project" value="InterPro"/>
</dbReference>
<name>K1XXI6_MARBU</name>
<dbReference type="GO" id="GO:0031145">
    <property type="term" value="P:anaphase-promoting complex-dependent catabolic process"/>
    <property type="evidence" value="ECO:0007669"/>
    <property type="project" value="InterPro"/>
</dbReference>
<dbReference type="InParanoid" id="K1XXI6"/>
<protein>
    <recommendedName>
        <fullName evidence="4">Anaphase-promoting complex, subunit 15/MND2</fullName>
    </recommendedName>
</protein>
<feature type="compositionally biased region" description="Acidic residues" evidence="1">
    <location>
        <begin position="150"/>
        <end position="161"/>
    </location>
</feature>
<evidence type="ECO:0000256" key="1">
    <source>
        <dbReference type="SAM" id="MobiDB-lite"/>
    </source>
</evidence>
<evidence type="ECO:0000313" key="3">
    <source>
        <dbReference type="Proteomes" id="UP000006753"/>
    </source>
</evidence>
<dbReference type="Pfam" id="PF05841">
    <property type="entry name" value="Apc15p"/>
    <property type="match status" value="1"/>
</dbReference>
<dbReference type="GeneID" id="18760310"/>
<dbReference type="RefSeq" id="XP_007292264.1">
    <property type="nucleotide sequence ID" value="XM_007292202.1"/>
</dbReference>
<feature type="compositionally biased region" description="Basic and acidic residues" evidence="1">
    <location>
        <begin position="97"/>
        <end position="117"/>
    </location>
</feature>
<dbReference type="EMBL" id="JH921436">
    <property type="protein sequence ID" value="EKD17514.1"/>
    <property type="molecule type" value="Genomic_DNA"/>
</dbReference>
<feature type="region of interest" description="Disordered" evidence="1">
    <location>
        <begin position="81"/>
        <end position="195"/>
    </location>
</feature>
<feature type="compositionally biased region" description="Acidic residues" evidence="1">
    <location>
        <begin position="279"/>
        <end position="293"/>
    </location>
</feature>
<feature type="compositionally biased region" description="Acidic residues" evidence="1">
    <location>
        <begin position="170"/>
        <end position="183"/>
    </location>
</feature>
<feature type="compositionally biased region" description="Polar residues" evidence="1">
    <location>
        <begin position="14"/>
        <end position="32"/>
    </location>
</feature>
<feature type="region of interest" description="Disordered" evidence="1">
    <location>
        <begin position="211"/>
        <end position="349"/>
    </location>
</feature>
<dbReference type="STRING" id="1072389.K1XXI6"/>
<dbReference type="eggNOG" id="ENOG502S6VF">
    <property type="taxonomic scope" value="Eukaryota"/>
</dbReference>
<dbReference type="KEGG" id="mbe:MBM_04375"/>
<evidence type="ECO:0008006" key="4">
    <source>
        <dbReference type="Google" id="ProtNLM"/>
    </source>
</evidence>
<sequence>MFSLPSLAPQDSYSLWYTSSTTPHPSAFTTPPAQGAPSDAQAQQQHPQQHPRHRQTQRTPLSRLRQDEEYLALRKQNIQNYGSGWIKPPGVSKSLHQLREEKREMEEHQEALRREALAQELAEAEAAEMGNELLQGEDMGTEMGDMGRDLDDEVPDADEDANGTAGLLDSSDEGSDIEEEEEEGGGHMQDFPANVLASRLPDDVYREALVRGDEVRRSQFSGEGSVGDGEEAAGDLLQEEDLIHEHRHQQRQYDLDMDIDADLDADIPEASADGYEHTDTEEELSSSDDDGADESQISRHQAAMSMVRSDGTQNSMDLSNLMADSSEMGSPPRRASRRSASNRSAGRPS</sequence>
<dbReference type="OMA" id="QEWEHTD"/>
<dbReference type="InterPro" id="IPR008402">
    <property type="entry name" value="APC_su15/mnd2"/>
</dbReference>
<dbReference type="OrthoDB" id="5320532at2759"/>
<feature type="compositionally biased region" description="Acidic residues" evidence="1">
    <location>
        <begin position="255"/>
        <end position="267"/>
    </location>
</feature>
<dbReference type="AlphaFoldDB" id="K1XXI6"/>
<evidence type="ECO:0000313" key="2">
    <source>
        <dbReference type="EMBL" id="EKD17514.1"/>
    </source>
</evidence>
<dbReference type="HOGENOM" id="CLU_045844_0_0_1"/>
<organism evidence="2 3">
    <name type="scientific">Marssonina brunnea f. sp. multigermtubi (strain MB_m1)</name>
    <name type="common">Marssonina leaf spot fungus</name>
    <dbReference type="NCBI Taxonomy" id="1072389"/>
    <lineage>
        <taxon>Eukaryota</taxon>
        <taxon>Fungi</taxon>
        <taxon>Dikarya</taxon>
        <taxon>Ascomycota</taxon>
        <taxon>Pezizomycotina</taxon>
        <taxon>Leotiomycetes</taxon>
        <taxon>Helotiales</taxon>
        <taxon>Drepanopezizaceae</taxon>
        <taxon>Drepanopeziza</taxon>
    </lineage>
</organism>
<feature type="compositionally biased region" description="Low complexity" evidence="1">
    <location>
        <begin position="330"/>
        <end position="349"/>
    </location>
</feature>
<reference evidence="2 3" key="1">
    <citation type="journal article" date="2012" name="BMC Genomics">
        <title>Sequencing the genome of Marssonina brunnea reveals fungus-poplar co-evolution.</title>
        <authorList>
            <person name="Zhu S."/>
            <person name="Cao Y.-Z."/>
            <person name="Jiang C."/>
            <person name="Tan B.-Y."/>
            <person name="Wang Z."/>
            <person name="Feng S."/>
            <person name="Zhang L."/>
            <person name="Su X.-H."/>
            <person name="Brejova B."/>
            <person name="Vinar T."/>
            <person name="Xu M."/>
            <person name="Wang M.-X."/>
            <person name="Zhang S.-G."/>
            <person name="Huang M.-R."/>
            <person name="Wu R."/>
            <person name="Zhou Y."/>
        </authorList>
    </citation>
    <scope>NUCLEOTIDE SEQUENCE [LARGE SCALE GENOMIC DNA]</scope>
    <source>
        <strain evidence="2 3">MB_m1</strain>
    </source>
</reference>
<keyword evidence="3" id="KW-1185">Reference proteome</keyword>
<accession>K1XXI6</accession>
<gene>
    <name evidence="2" type="ORF">MBM_04375</name>
</gene>